<dbReference type="EMBL" id="JABFUD020000021">
    <property type="protein sequence ID" value="KAI5063403.1"/>
    <property type="molecule type" value="Genomic_DNA"/>
</dbReference>
<keyword evidence="9" id="KW-1185">Reference proteome</keyword>
<evidence type="ECO:0000256" key="5">
    <source>
        <dbReference type="ARBA" id="ARBA00023049"/>
    </source>
</evidence>
<evidence type="ECO:0000256" key="2">
    <source>
        <dbReference type="ARBA" id="ARBA00022670"/>
    </source>
</evidence>
<evidence type="ECO:0000313" key="9">
    <source>
        <dbReference type="Proteomes" id="UP000886520"/>
    </source>
</evidence>
<dbReference type="AlphaFoldDB" id="A0A9D4U8G5"/>
<comment type="caution">
    <text evidence="7">The sequence shown here is derived from an EMBL/GenBank/DDBJ whole genome shotgun (WGS) entry which is preliminary data.</text>
</comment>
<name>A0A9D4U8G5_ADICA</name>
<dbReference type="GO" id="GO:0005739">
    <property type="term" value="C:mitochondrion"/>
    <property type="evidence" value="ECO:0007669"/>
    <property type="project" value="GOC"/>
</dbReference>
<dbReference type="GO" id="GO:0033615">
    <property type="term" value="P:mitochondrial proton-transporting ATP synthase complex assembly"/>
    <property type="evidence" value="ECO:0007669"/>
    <property type="project" value="TreeGrafter"/>
</dbReference>
<dbReference type="InterPro" id="IPR019165">
    <property type="entry name" value="Peptidase_M76_ATP23"/>
</dbReference>
<dbReference type="EMBL" id="JABFUD020000021">
    <property type="protein sequence ID" value="KAI5063752.1"/>
    <property type="molecule type" value="Genomic_DNA"/>
</dbReference>
<proteinExistence type="inferred from homology"/>
<keyword evidence="5 6" id="KW-0482">Metalloprotease</keyword>
<dbReference type="PANTHER" id="PTHR21711">
    <property type="entry name" value="MITOCHONDRIAL INNER MEMBRANE PROTEASE"/>
    <property type="match status" value="1"/>
</dbReference>
<organism evidence="7 9">
    <name type="scientific">Adiantum capillus-veneris</name>
    <name type="common">Maidenhair fern</name>
    <dbReference type="NCBI Taxonomy" id="13818"/>
    <lineage>
        <taxon>Eukaryota</taxon>
        <taxon>Viridiplantae</taxon>
        <taxon>Streptophyta</taxon>
        <taxon>Embryophyta</taxon>
        <taxon>Tracheophyta</taxon>
        <taxon>Polypodiopsida</taxon>
        <taxon>Polypodiidae</taxon>
        <taxon>Polypodiales</taxon>
        <taxon>Pteridineae</taxon>
        <taxon>Pteridaceae</taxon>
        <taxon>Vittarioideae</taxon>
        <taxon>Adiantum</taxon>
    </lineage>
</organism>
<sequence length="189" mass="21662">MEEAVKSLYGTTVEHCEEMIDHSLAQNIKVKFLLESHEKAGCPIVRKFFKAVNCGEGMAAAGGYQEKKGITVCSNRIILQDEVDQTLIHELIHSYDQCRAKNVDWTNCAHHACSEIRAGNLSGDCHFKRELLRGYFEICKHHQSCVRRRVMKSLALNPYCPKSALEKERVMDEVWDICYKDTKPFDRVP</sequence>
<dbReference type="Pfam" id="PF09768">
    <property type="entry name" value="Peptidase_M76"/>
    <property type="match status" value="1"/>
</dbReference>
<evidence type="ECO:0000256" key="3">
    <source>
        <dbReference type="ARBA" id="ARBA00022723"/>
    </source>
</evidence>
<evidence type="ECO:0000256" key="6">
    <source>
        <dbReference type="RuleBase" id="RU364057"/>
    </source>
</evidence>
<evidence type="ECO:0000313" key="8">
    <source>
        <dbReference type="EMBL" id="KAI5063752.1"/>
    </source>
</evidence>
<dbReference type="GO" id="GO:0004222">
    <property type="term" value="F:metalloendopeptidase activity"/>
    <property type="evidence" value="ECO:0007669"/>
    <property type="project" value="InterPro"/>
</dbReference>
<reference evidence="7" key="1">
    <citation type="submission" date="2021-01" db="EMBL/GenBank/DDBJ databases">
        <title>Adiantum capillus-veneris genome.</title>
        <authorList>
            <person name="Fang Y."/>
            <person name="Liao Q."/>
        </authorList>
    </citation>
    <scope>NUCLEOTIDE SEQUENCE</scope>
    <source>
        <strain evidence="7">H3</strain>
        <tissue evidence="7">Leaf</tissue>
    </source>
</reference>
<evidence type="ECO:0000256" key="1">
    <source>
        <dbReference type="ARBA" id="ARBA00009915"/>
    </source>
</evidence>
<comment type="similarity">
    <text evidence="1 6">Belongs to the peptidase M76 family.</text>
</comment>
<dbReference type="GO" id="GO:0034982">
    <property type="term" value="P:mitochondrial protein processing"/>
    <property type="evidence" value="ECO:0007669"/>
    <property type="project" value="TreeGrafter"/>
</dbReference>
<dbReference type="Proteomes" id="UP000886520">
    <property type="component" value="Chromosome 21"/>
</dbReference>
<dbReference type="GO" id="GO:0046872">
    <property type="term" value="F:metal ion binding"/>
    <property type="evidence" value="ECO:0007669"/>
    <property type="project" value="UniProtKB-KW"/>
</dbReference>
<dbReference type="EC" id="3.4.24.-" evidence="6"/>
<keyword evidence="3 6" id="KW-0479">Metal-binding</keyword>
<accession>A0A9D4U8G5</accession>
<dbReference type="OrthoDB" id="285308at2759"/>
<gene>
    <name evidence="7" type="ORF">GOP47_0021950</name>
    <name evidence="8" type="ORF">GOP47_0022299</name>
</gene>
<keyword evidence="4 6" id="KW-0378">Hydrolase</keyword>
<evidence type="ECO:0000313" key="7">
    <source>
        <dbReference type="EMBL" id="KAI5063403.1"/>
    </source>
</evidence>
<keyword evidence="2 6" id="KW-0645">Protease</keyword>
<evidence type="ECO:0000256" key="4">
    <source>
        <dbReference type="ARBA" id="ARBA00022801"/>
    </source>
</evidence>
<dbReference type="PANTHER" id="PTHR21711:SF0">
    <property type="entry name" value="MITOCHONDRIAL INNER MEMBRANE PROTEASE ATP23 HOMOLOG"/>
    <property type="match status" value="1"/>
</dbReference>
<protein>
    <recommendedName>
        <fullName evidence="6">Mitochondrial inner membrane protease ATP23</fullName>
        <ecNumber evidence="6">3.4.24.-</ecNumber>
    </recommendedName>
</protein>